<keyword evidence="11 21" id="KW-0808">Transferase</keyword>
<keyword evidence="17 21" id="KW-0170">Cobalt</keyword>
<name>A0ABX2ZUN7_9BACI</name>
<reference evidence="28 29" key="1">
    <citation type="submission" date="2016-07" db="EMBL/GenBank/DDBJ databases">
        <authorList>
            <person name="Townsley L."/>
            <person name="Shank E.A."/>
        </authorList>
    </citation>
    <scope>NUCLEOTIDE SEQUENCE [LARGE SCALE GENOMIC DNA]</scope>
    <source>
        <strain evidence="28 29">CH01</strain>
    </source>
</reference>
<feature type="domain" description="B12-binding N-terminal" evidence="27">
    <location>
        <begin position="611"/>
        <end position="705"/>
    </location>
</feature>
<dbReference type="PROSITE" id="PS50970">
    <property type="entry name" value="HCY"/>
    <property type="match status" value="1"/>
</dbReference>
<dbReference type="Pfam" id="PF00809">
    <property type="entry name" value="Pterin_bind"/>
    <property type="match status" value="1"/>
</dbReference>
<dbReference type="Pfam" id="PF02965">
    <property type="entry name" value="Met_synt_B12"/>
    <property type="match status" value="1"/>
</dbReference>
<evidence type="ECO:0000256" key="14">
    <source>
        <dbReference type="ARBA" id="ARBA00022737"/>
    </source>
</evidence>
<comment type="pathway">
    <text evidence="4 21">Amino-acid biosynthesis; L-methionine biosynthesis via de novo pathway; L-methionine from L-homocysteine (MetH route): step 1/1.</text>
</comment>
<dbReference type="PANTHER" id="PTHR45833:SF1">
    <property type="entry name" value="METHIONINE SYNTHASE"/>
    <property type="match status" value="1"/>
</dbReference>
<evidence type="ECO:0000256" key="22">
    <source>
        <dbReference type="PROSITE-ProRule" id="PRU00333"/>
    </source>
</evidence>
<dbReference type="Pfam" id="PF02574">
    <property type="entry name" value="S-methyl_trans"/>
    <property type="match status" value="1"/>
</dbReference>
<feature type="domain" description="Hcy-binding" evidence="23">
    <location>
        <begin position="1"/>
        <end position="300"/>
    </location>
</feature>
<evidence type="ECO:0000259" key="27">
    <source>
        <dbReference type="PROSITE" id="PS51337"/>
    </source>
</evidence>
<dbReference type="InterPro" id="IPR036589">
    <property type="entry name" value="HCY_dom_sf"/>
</dbReference>
<evidence type="ECO:0000256" key="11">
    <source>
        <dbReference type="ARBA" id="ARBA00022679"/>
    </source>
</evidence>
<evidence type="ECO:0000259" key="24">
    <source>
        <dbReference type="PROSITE" id="PS50972"/>
    </source>
</evidence>
<evidence type="ECO:0000256" key="18">
    <source>
        <dbReference type="ARBA" id="ARBA00025552"/>
    </source>
</evidence>
<dbReference type="SMART" id="SM01018">
    <property type="entry name" value="B12-binding_2"/>
    <property type="match status" value="1"/>
</dbReference>
<dbReference type="SUPFAM" id="SSF51717">
    <property type="entry name" value="Dihydropteroate synthetase-like"/>
    <property type="match status" value="1"/>
</dbReference>
<comment type="cofactor">
    <cofactor evidence="2 21 22">
        <name>Zn(2+)</name>
        <dbReference type="ChEBI" id="CHEBI:29105"/>
    </cofactor>
</comment>
<protein>
    <recommendedName>
        <fullName evidence="7 20">Methionine synthase</fullName>
        <ecNumber evidence="6 20">2.1.1.13</ecNumber>
    </recommendedName>
    <alternativeName>
        <fullName evidence="19 21">5-methyltetrahydrofolate--homocysteine methyltransferase</fullName>
    </alternativeName>
</protein>
<evidence type="ECO:0000256" key="2">
    <source>
        <dbReference type="ARBA" id="ARBA00001947"/>
    </source>
</evidence>
<dbReference type="InterPro" id="IPR006158">
    <property type="entry name" value="Cobalamin-bd"/>
</dbReference>
<keyword evidence="13 21" id="KW-0479">Metal-binding</keyword>
<dbReference type="InterPro" id="IPR037010">
    <property type="entry name" value="VitB12-dep_Met_synth_activ_sf"/>
</dbReference>
<organism evidence="28 29">
    <name type="scientific">Gottfriedia luciferensis</name>
    <dbReference type="NCBI Taxonomy" id="178774"/>
    <lineage>
        <taxon>Bacteria</taxon>
        <taxon>Bacillati</taxon>
        <taxon>Bacillota</taxon>
        <taxon>Bacilli</taxon>
        <taxon>Bacillales</taxon>
        <taxon>Bacillaceae</taxon>
        <taxon>Gottfriedia</taxon>
    </lineage>
</organism>
<evidence type="ECO:0000256" key="20">
    <source>
        <dbReference type="NCBIfam" id="TIGR02082"/>
    </source>
</evidence>
<dbReference type="PROSITE" id="PS51332">
    <property type="entry name" value="B12_BINDING"/>
    <property type="match status" value="1"/>
</dbReference>
<feature type="domain" description="AdoMet activation" evidence="25">
    <location>
        <begin position="829"/>
        <end position="1125"/>
    </location>
</feature>
<keyword evidence="9 21" id="KW-0028">Amino-acid biosynthesis</keyword>
<dbReference type="NCBIfam" id="TIGR02082">
    <property type="entry name" value="metH"/>
    <property type="match status" value="1"/>
</dbReference>
<dbReference type="Gene3D" id="3.10.196.10">
    <property type="entry name" value="Vitamin B12-dependent methionine synthase, activation domain"/>
    <property type="match status" value="1"/>
</dbReference>
<keyword evidence="12 21" id="KW-0949">S-adenosyl-L-methionine</keyword>
<keyword evidence="10 21" id="KW-0846">Cobalamin</keyword>
<proteinExistence type="inferred from homology"/>
<evidence type="ECO:0000259" key="26">
    <source>
        <dbReference type="PROSITE" id="PS51332"/>
    </source>
</evidence>
<dbReference type="SUPFAM" id="SSF47644">
    <property type="entry name" value="Methionine synthase domain"/>
    <property type="match status" value="1"/>
</dbReference>
<keyword evidence="14" id="KW-0677">Repeat</keyword>
<dbReference type="Gene3D" id="3.20.20.330">
    <property type="entry name" value="Homocysteine-binding-like domain"/>
    <property type="match status" value="1"/>
</dbReference>
<dbReference type="InterPro" id="IPR004223">
    <property type="entry name" value="VitB12-dep_Met_synth_activ_dom"/>
</dbReference>
<dbReference type="Gene3D" id="1.10.1240.10">
    <property type="entry name" value="Methionine synthase domain"/>
    <property type="match status" value="1"/>
</dbReference>
<keyword evidence="8 21" id="KW-0489">Methyltransferase</keyword>
<keyword evidence="29" id="KW-1185">Reference proteome</keyword>
<evidence type="ECO:0000259" key="23">
    <source>
        <dbReference type="PROSITE" id="PS50970"/>
    </source>
</evidence>
<keyword evidence="16 21" id="KW-0486">Methionine biosynthesis</keyword>
<comment type="caution">
    <text evidence="28">The sequence shown here is derived from an EMBL/GenBank/DDBJ whole genome shotgun (WGS) entry which is preliminary data.</text>
</comment>
<dbReference type="InterPro" id="IPR003726">
    <property type="entry name" value="HCY_dom"/>
</dbReference>
<dbReference type="InterPro" id="IPR003759">
    <property type="entry name" value="Cbl-bd_cap"/>
</dbReference>
<dbReference type="Gene3D" id="3.40.50.280">
    <property type="entry name" value="Cobalamin-binding domain"/>
    <property type="match status" value="1"/>
</dbReference>
<dbReference type="InterPro" id="IPR036724">
    <property type="entry name" value="Cobalamin-bd_sf"/>
</dbReference>
<evidence type="ECO:0000256" key="9">
    <source>
        <dbReference type="ARBA" id="ARBA00022605"/>
    </source>
</evidence>
<sequence length="1125" mass="124962">MKTLDVALKEKILLLDGAMGTMIQQRDLTAEDFGGEEYEGCNEYLVVTRPDVIQEIHEEYINAGSDIIETNTFGATNIVLSDYNLQHLDIELNEIAARIAKQAVVASGKDVYVAGAMGPTTKAISVTGGVTFDELITAYNRQATGLINGGVDVLLVETCQDMRNVKAACIGISNAFNELNKKLPVMISGTIEPMGTTLAGQTIDAFYLAIEHISPISIGLNCATGPEFMRDHVRSLSELSETFVSCYPNAGLPDEDGHYHESPESLAHKVRDFAEQGWINIIGGCCGTTPEHIRAMKDAVNGITPRQPKKREDHAVSGLESLRYDDSMRPLFVGERTNVIGSRKFKNLIADGKFEEASEIARAQVKKGAHVIDVCMADPDRDEVEDMENFIKQLVNKVKVPIMIDSTDENVIELALTYIQGKAIINSINLEDGEERFEKILPFIHKYGAAVVVGTIDEDGMAVSAERKLEIAKRSYQLLTEKYKIRATDIIFDPLVFPVGTGDTQYIGSAKATVDGIKLIKDEFPECLTILGLSNISFGLPNAGREVLNAVFLYHSTKAGLDYAIVNTEKLERFASIPAEERELAENLLFHTSQETLDKFVEHFRNSVKKEEKPKEQLPIEERLAACVIEGSKQGLIEDLQACLDRGDTPLNIINGPLMTGMDEVGRLFNNNELIVAEVLQSAEVMKASVNFLEQFMEKTESSRKGKVILATVKGDVHDIGKNLVDIILTNNGFDVVNLGINIRPDDLITKIRENKPDIIGLSGLLVKSAQQMVITAGDLKSAGIDTPILVGGAALTRKFTENRIQPIYDGLVVYSNDAMTGLDLANKIVNPNELKALEEKKKAIKKIDNVIELPVPEINTTRSAIQKSDCLVPSSLSKTVIKNIPVAQVAPFINYQMLIGHHLGVKGKWENQERGQELYELVQEFLKDGNEYFDCQVIYQFFPAQSDGNDVIIYDSETKKPIERFQFPRQRKEPNLCISDFLNPVGEEMDYVGFFSVTSGPRVRNIAERLKQEGEYLKSHVLFSLALELAEGLAEKTHMLMREKWGFPDRPDFTMSERFKARYQGIRVSFGYPACPNLEDQEKLFKLINPNEIGINLTEGFMMLPEASVTAMVFSHKDGRYFSV</sequence>
<dbReference type="PROSITE" id="PS50974">
    <property type="entry name" value="ADOMET_ACTIVATION"/>
    <property type="match status" value="1"/>
</dbReference>
<dbReference type="InterPro" id="IPR000489">
    <property type="entry name" value="Pterin-binding_dom"/>
</dbReference>
<feature type="domain" description="B12-binding" evidence="26">
    <location>
        <begin position="705"/>
        <end position="840"/>
    </location>
</feature>
<dbReference type="InterPro" id="IPR011005">
    <property type="entry name" value="Dihydropteroate_synth-like_sf"/>
</dbReference>
<evidence type="ECO:0000256" key="10">
    <source>
        <dbReference type="ARBA" id="ARBA00022628"/>
    </source>
</evidence>
<comment type="domain">
    <text evidence="21">Modular enzyme with four functionally distinct domains. The isolated Hcy-binding domain catalyzes methyl transfer from free methylcobalamin to homocysteine. The Hcy-binding domain in association with the pterin-binding domain catalyzes the methylation of cob(I)alamin by methyltetrahydrofolate and the methylation of homocysteine. The B12-binding domain binds the cofactor. The AdoMet activation domain binds S-adenosyl-L-methionine. Under aerobic conditions cob(I)alamin can be converted to inactive cob(II)alamin. Reductive methylation by S-adenosyl-L-methionine and flavodoxin regenerates methylcobalamin.</text>
</comment>
<dbReference type="InterPro" id="IPR036594">
    <property type="entry name" value="Meth_synthase_dom"/>
</dbReference>
<comment type="function">
    <text evidence="18 21">Catalyzes the transfer of a methyl group from methyl-cobalamin to homocysteine, yielding enzyme-bound cob(I)alamin and methionine. Subsequently, remethylates the cofactor using methyltetrahydrofolate.</text>
</comment>
<dbReference type="PROSITE" id="PS50972">
    <property type="entry name" value="PTERIN_BINDING"/>
    <property type="match status" value="1"/>
</dbReference>
<dbReference type="PIRSF" id="PIRSF000381">
    <property type="entry name" value="MetH"/>
    <property type="match status" value="1"/>
</dbReference>
<evidence type="ECO:0000313" key="29">
    <source>
        <dbReference type="Proteomes" id="UP000094580"/>
    </source>
</evidence>
<keyword evidence="15 21" id="KW-0862">Zinc</keyword>
<dbReference type="PANTHER" id="PTHR45833">
    <property type="entry name" value="METHIONINE SYNTHASE"/>
    <property type="match status" value="1"/>
</dbReference>
<evidence type="ECO:0000256" key="7">
    <source>
        <dbReference type="ARBA" id="ARBA00013998"/>
    </source>
</evidence>
<comment type="similarity">
    <text evidence="5">Belongs to the vitamin-B12 dependent methionine synthase family.</text>
</comment>
<feature type="binding site" evidence="22">
    <location>
        <position position="286"/>
    </location>
    <ligand>
        <name>Zn(2+)</name>
        <dbReference type="ChEBI" id="CHEBI:29105"/>
    </ligand>
</feature>
<evidence type="ECO:0000256" key="13">
    <source>
        <dbReference type="ARBA" id="ARBA00022723"/>
    </source>
</evidence>
<comment type="catalytic activity">
    <reaction evidence="1 21">
        <text>(6S)-5-methyl-5,6,7,8-tetrahydrofolate + L-homocysteine = (6S)-5,6,7,8-tetrahydrofolate + L-methionine</text>
        <dbReference type="Rhea" id="RHEA:11172"/>
        <dbReference type="ChEBI" id="CHEBI:18608"/>
        <dbReference type="ChEBI" id="CHEBI:57453"/>
        <dbReference type="ChEBI" id="CHEBI:57844"/>
        <dbReference type="ChEBI" id="CHEBI:58199"/>
        <dbReference type="EC" id="2.1.1.13"/>
    </reaction>
</comment>
<dbReference type="Gene3D" id="3.20.20.20">
    <property type="entry name" value="Dihydropteroate synthase-like"/>
    <property type="match status" value="1"/>
</dbReference>
<evidence type="ECO:0000256" key="1">
    <source>
        <dbReference type="ARBA" id="ARBA00001700"/>
    </source>
</evidence>
<evidence type="ECO:0000256" key="16">
    <source>
        <dbReference type="ARBA" id="ARBA00023167"/>
    </source>
</evidence>
<dbReference type="SUPFAM" id="SSF52242">
    <property type="entry name" value="Cobalamin (vitamin B12)-binding domain"/>
    <property type="match status" value="1"/>
</dbReference>
<evidence type="ECO:0000256" key="6">
    <source>
        <dbReference type="ARBA" id="ARBA00012032"/>
    </source>
</evidence>
<evidence type="ECO:0000256" key="19">
    <source>
        <dbReference type="ARBA" id="ARBA00031040"/>
    </source>
</evidence>
<evidence type="ECO:0000256" key="5">
    <source>
        <dbReference type="ARBA" id="ARBA00010398"/>
    </source>
</evidence>
<dbReference type="SUPFAM" id="SSF56507">
    <property type="entry name" value="Methionine synthase activation domain-like"/>
    <property type="match status" value="1"/>
</dbReference>
<evidence type="ECO:0000256" key="8">
    <source>
        <dbReference type="ARBA" id="ARBA00022603"/>
    </source>
</evidence>
<feature type="binding site" evidence="22">
    <location>
        <position position="222"/>
    </location>
    <ligand>
        <name>Zn(2+)</name>
        <dbReference type="ChEBI" id="CHEBI:29105"/>
    </ligand>
</feature>
<evidence type="ECO:0000256" key="12">
    <source>
        <dbReference type="ARBA" id="ARBA00022691"/>
    </source>
</evidence>
<feature type="domain" description="Pterin-binding" evidence="24">
    <location>
        <begin position="330"/>
        <end position="586"/>
    </location>
</feature>
<evidence type="ECO:0000256" key="21">
    <source>
        <dbReference type="PIRNR" id="PIRNR000381"/>
    </source>
</evidence>
<dbReference type="Proteomes" id="UP000094580">
    <property type="component" value="Unassembled WGS sequence"/>
</dbReference>
<gene>
    <name evidence="28" type="ORF">BED47_04190</name>
</gene>
<dbReference type="EMBL" id="MDKC01000002">
    <property type="protein sequence ID" value="ODG93488.1"/>
    <property type="molecule type" value="Genomic_DNA"/>
</dbReference>
<dbReference type="RefSeq" id="WP_069032550.1">
    <property type="nucleotide sequence ID" value="NZ_MDKC01000002.1"/>
</dbReference>
<evidence type="ECO:0000256" key="4">
    <source>
        <dbReference type="ARBA" id="ARBA00005178"/>
    </source>
</evidence>
<dbReference type="InterPro" id="IPR050554">
    <property type="entry name" value="Met_Synthase/Corrinoid"/>
</dbReference>
<dbReference type="PROSITE" id="PS51337">
    <property type="entry name" value="B12_BINDING_NTER"/>
    <property type="match status" value="1"/>
</dbReference>
<dbReference type="InterPro" id="IPR011822">
    <property type="entry name" value="MetH"/>
</dbReference>
<dbReference type="Pfam" id="PF02310">
    <property type="entry name" value="B12-binding"/>
    <property type="match status" value="1"/>
</dbReference>
<comment type="cofactor">
    <cofactor evidence="3 21">
        <name>methylcob(III)alamin</name>
        <dbReference type="ChEBI" id="CHEBI:28115"/>
    </cofactor>
</comment>
<accession>A0ABX2ZUN7</accession>
<dbReference type="EC" id="2.1.1.13" evidence="6 20"/>
<evidence type="ECO:0000313" key="28">
    <source>
        <dbReference type="EMBL" id="ODG93488.1"/>
    </source>
</evidence>
<evidence type="ECO:0000256" key="15">
    <source>
        <dbReference type="ARBA" id="ARBA00022833"/>
    </source>
</evidence>
<feature type="binding site" evidence="22">
    <location>
        <position position="285"/>
    </location>
    <ligand>
        <name>Zn(2+)</name>
        <dbReference type="ChEBI" id="CHEBI:29105"/>
    </ligand>
</feature>
<dbReference type="SUPFAM" id="SSF82282">
    <property type="entry name" value="Homocysteine S-methyltransferase"/>
    <property type="match status" value="1"/>
</dbReference>
<evidence type="ECO:0000256" key="3">
    <source>
        <dbReference type="ARBA" id="ARBA00001956"/>
    </source>
</evidence>
<evidence type="ECO:0000259" key="25">
    <source>
        <dbReference type="PROSITE" id="PS50974"/>
    </source>
</evidence>
<dbReference type="Pfam" id="PF02607">
    <property type="entry name" value="B12-binding_2"/>
    <property type="match status" value="1"/>
</dbReference>
<evidence type="ECO:0000256" key="17">
    <source>
        <dbReference type="ARBA" id="ARBA00023285"/>
    </source>
</evidence>